<organism evidence="3 4">
    <name type="scientific">Meripilus lineatus</name>
    <dbReference type="NCBI Taxonomy" id="2056292"/>
    <lineage>
        <taxon>Eukaryota</taxon>
        <taxon>Fungi</taxon>
        <taxon>Dikarya</taxon>
        <taxon>Basidiomycota</taxon>
        <taxon>Agaricomycotina</taxon>
        <taxon>Agaricomycetes</taxon>
        <taxon>Polyporales</taxon>
        <taxon>Meripilaceae</taxon>
        <taxon>Meripilus</taxon>
    </lineage>
</organism>
<dbReference type="AlphaFoldDB" id="A0AAD5V7M8"/>
<dbReference type="PANTHER" id="PTHR42339:SF1">
    <property type="entry name" value="HISTONE H1"/>
    <property type="match status" value="1"/>
</dbReference>
<keyword evidence="4" id="KW-1185">Reference proteome</keyword>
<evidence type="ECO:0000256" key="1">
    <source>
        <dbReference type="SAM" id="MobiDB-lite"/>
    </source>
</evidence>
<accession>A0AAD5V7M8</accession>
<dbReference type="InterPro" id="IPR056143">
    <property type="entry name" value="DUF7726"/>
</dbReference>
<sequence length="151" mass="16877">MPPKRKADDTHDEVEQDIVDGPSGEHVASTSTAKRARVSEPVAEASSSNRTVDAKTMGWQDIVLVGEDEITHWLRDIGNINSNSYSRFMKAKGATGGASNGTYYAAYVYFEKVRILQRRKKTVKREKNETETGPNGFPLQDRSKVWVYTGH</sequence>
<dbReference type="Pfam" id="PF24852">
    <property type="entry name" value="DUF7726"/>
    <property type="match status" value="1"/>
</dbReference>
<dbReference type="Proteomes" id="UP001212997">
    <property type="component" value="Unassembled WGS sequence"/>
</dbReference>
<comment type="caution">
    <text evidence="3">The sequence shown here is derived from an EMBL/GenBank/DDBJ whole genome shotgun (WGS) entry which is preliminary data.</text>
</comment>
<proteinExistence type="predicted"/>
<name>A0AAD5V7M8_9APHY</name>
<reference evidence="3" key="1">
    <citation type="submission" date="2022-07" db="EMBL/GenBank/DDBJ databases">
        <title>Genome Sequence of Physisporinus lineatus.</title>
        <authorList>
            <person name="Buettner E."/>
        </authorList>
    </citation>
    <scope>NUCLEOTIDE SEQUENCE</scope>
    <source>
        <strain evidence="3">VT162</strain>
    </source>
</reference>
<evidence type="ECO:0000259" key="2">
    <source>
        <dbReference type="Pfam" id="PF24852"/>
    </source>
</evidence>
<protein>
    <recommendedName>
        <fullName evidence="2">DUF7726 domain-containing protein</fullName>
    </recommendedName>
</protein>
<evidence type="ECO:0000313" key="3">
    <source>
        <dbReference type="EMBL" id="KAJ3488471.1"/>
    </source>
</evidence>
<gene>
    <name evidence="3" type="ORF">NLI96_g2827</name>
</gene>
<evidence type="ECO:0000313" key="4">
    <source>
        <dbReference type="Proteomes" id="UP001212997"/>
    </source>
</evidence>
<feature type="region of interest" description="Disordered" evidence="1">
    <location>
        <begin position="1"/>
        <end position="51"/>
    </location>
</feature>
<dbReference type="PANTHER" id="PTHR42339">
    <property type="entry name" value="HISTONE H1"/>
    <property type="match status" value="1"/>
</dbReference>
<dbReference type="EMBL" id="JANAWD010000066">
    <property type="protein sequence ID" value="KAJ3488471.1"/>
    <property type="molecule type" value="Genomic_DNA"/>
</dbReference>
<feature type="domain" description="DUF7726" evidence="2">
    <location>
        <begin position="67"/>
        <end position="117"/>
    </location>
</feature>